<reference evidence="16" key="1">
    <citation type="journal article" date="2020" name="Stud. Mycol.">
        <title>101 Dothideomycetes genomes: a test case for predicting lifestyles and emergence of pathogens.</title>
        <authorList>
            <person name="Haridas S."/>
            <person name="Albert R."/>
            <person name="Binder M."/>
            <person name="Bloem J."/>
            <person name="Labutti K."/>
            <person name="Salamov A."/>
            <person name="Andreopoulos B."/>
            <person name="Baker S."/>
            <person name="Barry K."/>
            <person name="Bills G."/>
            <person name="Bluhm B."/>
            <person name="Cannon C."/>
            <person name="Castanera R."/>
            <person name="Culley D."/>
            <person name="Daum C."/>
            <person name="Ezra D."/>
            <person name="Gonzalez J."/>
            <person name="Henrissat B."/>
            <person name="Kuo A."/>
            <person name="Liang C."/>
            <person name="Lipzen A."/>
            <person name="Lutzoni F."/>
            <person name="Magnuson J."/>
            <person name="Mondo S."/>
            <person name="Nolan M."/>
            <person name="Ohm R."/>
            <person name="Pangilinan J."/>
            <person name="Park H.-J."/>
            <person name="Ramirez L."/>
            <person name="Alfaro M."/>
            <person name="Sun H."/>
            <person name="Tritt A."/>
            <person name="Yoshinaga Y."/>
            <person name="Zwiers L.-H."/>
            <person name="Turgeon B."/>
            <person name="Goodwin S."/>
            <person name="Spatafora J."/>
            <person name="Crous P."/>
            <person name="Grigoriev I."/>
        </authorList>
    </citation>
    <scope>NUCLEOTIDE SEQUENCE</scope>
    <source>
        <strain evidence="16">CBS 133067</strain>
    </source>
</reference>
<keyword evidence="17" id="KW-1185">Reference proteome</keyword>
<dbReference type="FunFam" id="2.102.20.10:FF:000001">
    <property type="entry name" value="Beta-galactosidase A"/>
    <property type="match status" value="1"/>
</dbReference>
<keyword evidence="11 13" id="KW-0326">Glycosidase</keyword>
<evidence type="ECO:0000256" key="13">
    <source>
        <dbReference type="RuleBase" id="RU000675"/>
    </source>
</evidence>
<dbReference type="PANTHER" id="PTHR23421">
    <property type="entry name" value="BETA-GALACTOSIDASE RELATED"/>
    <property type="match status" value="1"/>
</dbReference>
<keyword evidence="9" id="KW-0325">Glycoprotein</keyword>
<dbReference type="InterPro" id="IPR031330">
    <property type="entry name" value="Gly_Hdrlase_35_cat"/>
</dbReference>
<sequence length="948" mass="104419">MINGERLMIYSGEFHPFRLPVPGLWLDIFQKIKALGFNTVSFYVDWALLEGKQGDFSAEGVFGFEPFFKAAKDAGIYLLARPGPYINAESSGGGFPGWIQRTRGHIRTSAPDFLNAVEGYISKIGPIMAEGQITKGGPILLLQPENEYSHPEDGHVLDKAYMQAVEDAYRKAGIVVPFINNDGLNYGYFAPGTGLGEVDIYGHDSYPLGFDCSHPYNWTGSYFPTDFYAVHEQQSPSTPYAIVEFQGGSFDPWGGPGYDDCAILLNNEFERVYYKNDYSFGVKIFNLYMGYGGTNWGNLGFAVGYTSYDYGGPIKEDRTVWREKYSELKLQANFFKVSPGYLIAQPHNQTNQSEYANTSEINVTPLTTNLTSFYVVRHTDWTSTATTPYTLRVPSSAGNLTLPQLGGSLTLNGRDSKVHVIDYPVGSHVLLYSTAEVFTWTSYGSKTTVLLYGGPGETHEIALETDAHPKIIEGHIGKSKIAGGRLTFQWRVSDQRAIVDIGSLTIYLLDRNSAYNYWVLDLPAEDGSRYSKSDPVIVKAGYLLRTADIKTGMLALTGDLNATTSFEVISAPTKVDGLSFNGRRASHLEESHATGAISAVVEFEVPKSHIPDLLSLHWKTVDSLPEIQPSYDDSKWTKADHTYTNNTETRNLTTPTSLYSSDYGYNGGSLIYRGHFTANGKESAFSIQTQGGEGYGASVWVGEHFLGSWIGDGDESHFTQNLTLPPLTRGKPYVLTVLIDHMGNEESGPIYSDTMKMPRGILDYTLAGRSASEISWKVTGNLGGEDYQDRVRGPLNEGAMFAERQGWHLPGPPTDKFSSGSPSAGVSNAGVSFYFASFDLDMPKGYDIPLSFVFTNSSGIPYRSQLYVNGYQFGKYINHIGPQTAFPVPEGILNYDGTNYIALSLWAMNSTGAKVEGLHLESTALIQTSYGPVELSPMPAWRPRPDAY</sequence>
<evidence type="ECO:0000256" key="8">
    <source>
        <dbReference type="ARBA" id="ARBA00023157"/>
    </source>
</evidence>
<evidence type="ECO:0000256" key="14">
    <source>
        <dbReference type="RuleBase" id="RU003679"/>
    </source>
</evidence>
<feature type="domain" description="Beta-galactosidase" evidence="15">
    <location>
        <begin position="341"/>
        <end position="517"/>
    </location>
</feature>
<keyword evidence="6" id="KW-0732">Signal</keyword>
<dbReference type="EMBL" id="ML978134">
    <property type="protein sequence ID" value="KAF2094604.1"/>
    <property type="molecule type" value="Genomic_DNA"/>
</dbReference>
<evidence type="ECO:0000313" key="16">
    <source>
        <dbReference type="EMBL" id="KAF2094604.1"/>
    </source>
</evidence>
<dbReference type="Gene3D" id="2.60.390.10">
    <property type="entry name" value="Beta-galactosidase, domain 3"/>
    <property type="match status" value="1"/>
</dbReference>
<comment type="subcellular location">
    <subcellularLocation>
        <location evidence="2">Secreted</location>
    </subcellularLocation>
</comment>
<dbReference type="InterPro" id="IPR017853">
    <property type="entry name" value="GH"/>
</dbReference>
<dbReference type="PROSITE" id="PS01182">
    <property type="entry name" value="GLYCOSYL_HYDROL_F35"/>
    <property type="match status" value="1"/>
</dbReference>
<dbReference type="FunFam" id="2.60.120.260:FF:000065">
    <property type="entry name" value="Beta-galactosidase A"/>
    <property type="match status" value="1"/>
</dbReference>
<name>A0A9P4I667_9PEZI</name>
<evidence type="ECO:0000256" key="1">
    <source>
        <dbReference type="ARBA" id="ARBA00001412"/>
    </source>
</evidence>
<dbReference type="InterPro" id="IPR018954">
    <property type="entry name" value="Betagal_dom2"/>
</dbReference>
<dbReference type="EC" id="3.2.1.23" evidence="4 13"/>
<dbReference type="SUPFAM" id="SSF49785">
    <property type="entry name" value="Galactose-binding domain-like"/>
    <property type="match status" value="2"/>
</dbReference>
<comment type="caution">
    <text evidence="16">The sequence shown here is derived from an EMBL/GenBank/DDBJ whole genome shotgun (WGS) entry which is preliminary data.</text>
</comment>
<evidence type="ECO:0000313" key="17">
    <source>
        <dbReference type="Proteomes" id="UP000799772"/>
    </source>
</evidence>
<evidence type="ECO:0000256" key="12">
    <source>
        <dbReference type="ARBA" id="ARBA00023326"/>
    </source>
</evidence>
<dbReference type="InterPro" id="IPR036833">
    <property type="entry name" value="BetaGal_dom3_sf"/>
</dbReference>
<evidence type="ECO:0000256" key="5">
    <source>
        <dbReference type="ARBA" id="ARBA00022525"/>
    </source>
</evidence>
<dbReference type="Pfam" id="PF01301">
    <property type="entry name" value="Glyco_hydro_35"/>
    <property type="match status" value="1"/>
</dbReference>
<dbReference type="InterPro" id="IPR025972">
    <property type="entry name" value="BetaGal_dom3"/>
</dbReference>
<keyword evidence="12" id="KW-0624">Polysaccharide degradation</keyword>
<dbReference type="GO" id="GO:0000272">
    <property type="term" value="P:polysaccharide catabolic process"/>
    <property type="evidence" value="ECO:0007669"/>
    <property type="project" value="UniProtKB-KW"/>
</dbReference>
<organism evidence="16 17">
    <name type="scientific">Rhizodiscina lignyota</name>
    <dbReference type="NCBI Taxonomy" id="1504668"/>
    <lineage>
        <taxon>Eukaryota</taxon>
        <taxon>Fungi</taxon>
        <taxon>Dikarya</taxon>
        <taxon>Ascomycota</taxon>
        <taxon>Pezizomycotina</taxon>
        <taxon>Dothideomycetes</taxon>
        <taxon>Pleosporomycetidae</taxon>
        <taxon>Aulographales</taxon>
        <taxon>Rhizodiscinaceae</taxon>
        <taxon>Rhizodiscina</taxon>
    </lineage>
</organism>
<dbReference type="Pfam" id="PF10435">
    <property type="entry name" value="BetaGal_dom2"/>
    <property type="match status" value="1"/>
</dbReference>
<dbReference type="AlphaFoldDB" id="A0A9P4I667"/>
<evidence type="ECO:0000256" key="10">
    <source>
        <dbReference type="ARBA" id="ARBA00023277"/>
    </source>
</evidence>
<evidence type="ECO:0000256" key="6">
    <source>
        <dbReference type="ARBA" id="ARBA00022729"/>
    </source>
</evidence>
<dbReference type="GO" id="GO:0004565">
    <property type="term" value="F:beta-galactosidase activity"/>
    <property type="evidence" value="ECO:0007669"/>
    <property type="project" value="UniProtKB-EC"/>
</dbReference>
<evidence type="ECO:0000256" key="11">
    <source>
        <dbReference type="ARBA" id="ARBA00023295"/>
    </source>
</evidence>
<dbReference type="Pfam" id="PF13363">
    <property type="entry name" value="BetaGal_dom3"/>
    <property type="match status" value="1"/>
</dbReference>
<dbReference type="InterPro" id="IPR019801">
    <property type="entry name" value="Glyco_hydro_35_CS"/>
</dbReference>
<dbReference type="SUPFAM" id="SSF51445">
    <property type="entry name" value="(Trans)glycosidases"/>
    <property type="match status" value="1"/>
</dbReference>
<keyword evidence="8" id="KW-1015">Disulfide bond</keyword>
<gene>
    <name evidence="16" type="ORF">NA57DRAFT_80403</name>
</gene>
<comment type="catalytic activity">
    <reaction evidence="1 13">
        <text>Hydrolysis of terminal non-reducing beta-D-galactose residues in beta-D-galactosides.</text>
        <dbReference type="EC" id="3.2.1.23"/>
    </reaction>
</comment>
<dbReference type="Proteomes" id="UP000799772">
    <property type="component" value="Unassembled WGS sequence"/>
</dbReference>
<evidence type="ECO:0000256" key="3">
    <source>
        <dbReference type="ARBA" id="ARBA00009809"/>
    </source>
</evidence>
<dbReference type="InterPro" id="IPR008979">
    <property type="entry name" value="Galactose-bd-like_sf"/>
</dbReference>
<dbReference type="InterPro" id="IPR025300">
    <property type="entry name" value="BetaGal_jelly_roll_dom"/>
</dbReference>
<dbReference type="InterPro" id="IPR001944">
    <property type="entry name" value="Glycoside_Hdrlase_35"/>
</dbReference>
<dbReference type="SUPFAM" id="SSF117100">
    <property type="entry name" value="Beta-galactosidase LacA, domain 3"/>
    <property type="match status" value="1"/>
</dbReference>
<dbReference type="Gene3D" id="2.102.20.10">
    <property type="entry name" value="Beta-galactosidase, domain 2"/>
    <property type="match status" value="1"/>
</dbReference>
<comment type="similarity">
    <text evidence="3 14">Belongs to the glycosyl hydrolase 35 family.</text>
</comment>
<evidence type="ECO:0000256" key="9">
    <source>
        <dbReference type="ARBA" id="ARBA00023180"/>
    </source>
</evidence>
<proteinExistence type="inferred from homology"/>
<dbReference type="SUPFAM" id="SSF51011">
    <property type="entry name" value="Glycosyl hydrolase domain"/>
    <property type="match status" value="1"/>
</dbReference>
<keyword evidence="5" id="KW-0964">Secreted</keyword>
<dbReference type="Pfam" id="PF13364">
    <property type="entry name" value="BetaGal_ABD2"/>
    <property type="match status" value="2"/>
</dbReference>
<evidence type="ECO:0000256" key="7">
    <source>
        <dbReference type="ARBA" id="ARBA00022801"/>
    </source>
</evidence>
<dbReference type="InterPro" id="IPR037110">
    <property type="entry name" value="Betagal_dom2_sf"/>
</dbReference>
<evidence type="ECO:0000256" key="4">
    <source>
        <dbReference type="ARBA" id="ARBA00012756"/>
    </source>
</evidence>
<evidence type="ECO:0000259" key="15">
    <source>
        <dbReference type="SMART" id="SM01029"/>
    </source>
</evidence>
<dbReference type="SMART" id="SM01029">
    <property type="entry name" value="BetaGal_dom2"/>
    <property type="match status" value="1"/>
</dbReference>
<dbReference type="Gene3D" id="2.60.120.260">
    <property type="entry name" value="Galactose-binding domain-like"/>
    <property type="match status" value="2"/>
</dbReference>
<protein>
    <recommendedName>
        <fullName evidence="4 13">Beta-galactosidase</fullName>
        <ecNumber evidence="4 13">3.2.1.23</ecNumber>
    </recommendedName>
</protein>
<dbReference type="OrthoDB" id="1657402at2759"/>
<dbReference type="FunFam" id="2.60.120.260:FF:000088">
    <property type="entry name" value="Beta-galactosidase A"/>
    <property type="match status" value="1"/>
</dbReference>
<dbReference type="GO" id="GO:0005576">
    <property type="term" value="C:extracellular region"/>
    <property type="evidence" value="ECO:0007669"/>
    <property type="project" value="UniProtKB-SubCell"/>
</dbReference>
<dbReference type="PRINTS" id="PR00742">
    <property type="entry name" value="GLHYDRLASE35"/>
</dbReference>
<dbReference type="Gene3D" id="3.20.20.80">
    <property type="entry name" value="Glycosidases"/>
    <property type="match status" value="1"/>
</dbReference>
<evidence type="ECO:0000256" key="2">
    <source>
        <dbReference type="ARBA" id="ARBA00004613"/>
    </source>
</evidence>
<keyword evidence="10" id="KW-0119">Carbohydrate metabolism</keyword>
<accession>A0A9P4I667</accession>
<dbReference type="FunFam" id="3.20.20.80:FF:000040">
    <property type="entry name" value="Beta-galactosidase A"/>
    <property type="match status" value="1"/>
</dbReference>
<keyword evidence="7 13" id="KW-0378">Hydrolase</keyword>